<keyword evidence="6" id="KW-0547">Nucleotide-binding</keyword>
<dbReference type="SUPFAM" id="SSF52540">
    <property type="entry name" value="P-loop containing nucleoside triphosphate hydrolases"/>
    <property type="match status" value="2"/>
</dbReference>
<comment type="caution">
    <text evidence="11">The sequence shown here is derived from an EMBL/GenBank/DDBJ whole genome shotgun (WGS) entry which is preliminary data.</text>
</comment>
<keyword evidence="8" id="KW-1278">Translocase</keyword>
<dbReference type="GO" id="GO:0016887">
    <property type="term" value="F:ATP hydrolysis activity"/>
    <property type="evidence" value="ECO:0007669"/>
    <property type="project" value="InterPro"/>
</dbReference>
<dbReference type="PANTHER" id="PTHR43790:SF3">
    <property type="entry name" value="D-ALLOSE IMPORT ATP-BINDING PROTEIN ALSA-RELATED"/>
    <property type="match status" value="1"/>
</dbReference>
<sequence>MTTSEEAPLLKLERVAKTFPNGTVALRGVDLSVERGKVHGLLGANGAGKSTLIKILSGAFTATGGRIWWKGSVVQCSSPKEALDLGVATIHQHIPVVPTLSVLENVFLGAKRGWRHTMASRQAFGELCERVGYWLDPDAEVGDLSIGQRQMVAIFQALGSGAELIVMDEPTASLAMEEREVVYQTVRRLAQVEKKAILFVSHFLDEVMSLTDCVTILRDGEAVMRAHTCDLDEARIAEAIVGRQIVAMVRAAPKKLADDAKVVLNVKNLASVGNLGPVSLSLRSGEVLGIAGLLGSGRTELLHAIFGADPRATGAVEVLGKPIARSTVAAVAAGIALVPEDRMGEGLIPGFEIWRNTTLPALGGVSWRNCLPIREREMERARDAIERLKIKAQSPDVFVTELSGGNAQKVTIAKWLFGEVNVLLLDEPTAGIDIGAKTDILRLVRDLADAGMVVIIVSSEFEELLAVSDRILVMRDGKCVAERNGHETSEHELVLLAGGQLAGTLGDAGSQMQTTGQ</sequence>
<evidence type="ECO:0000256" key="6">
    <source>
        <dbReference type="ARBA" id="ARBA00022741"/>
    </source>
</evidence>
<dbReference type="InterPro" id="IPR027417">
    <property type="entry name" value="P-loop_NTPase"/>
</dbReference>
<evidence type="ECO:0000256" key="2">
    <source>
        <dbReference type="ARBA" id="ARBA00022475"/>
    </source>
</evidence>
<dbReference type="PROSITE" id="PS50893">
    <property type="entry name" value="ABC_TRANSPORTER_2"/>
    <property type="match status" value="2"/>
</dbReference>
<evidence type="ECO:0000256" key="5">
    <source>
        <dbReference type="ARBA" id="ARBA00022737"/>
    </source>
</evidence>
<dbReference type="InterPro" id="IPR050107">
    <property type="entry name" value="ABC_carbohydrate_import_ATPase"/>
</dbReference>
<dbReference type="Pfam" id="PF00005">
    <property type="entry name" value="ABC_tran"/>
    <property type="match status" value="2"/>
</dbReference>
<dbReference type="InterPro" id="IPR017871">
    <property type="entry name" value="ABC_transporter-like_CS"/>
</dbReference>
<dbReference type="EMBL" id="OCSU01000001">
    <property type="protein sequence ID" value="SOE46613.1"/>
    <property type="molecule type" value="Genomic_DNA"/>
</dbReference>
<keyword evidence="1" id="KW-0813">Transport</keyword>
<gene>
    <name evidence="11" type="ORF">SAMN05446927_0143</name>
</gene>
<dbReference type="InterPro" id="IPR003593">
    <property type="entry name" value="AAA+_ATPase"/>
</dbReference>
<evidence type="ECO:0000256" key="9">
    <source>
        <dbReference type="ARBA" id="ARBA00023136"/>
    </source>
</evidence>
<dbReference type="GO" id="GO:0005524">
    <property type="term" value="F:ATP binding"/>
    <property type="evidence" value="ECO:0007669"/>
    <property type="project" value="UniProtKB-KW"/>
</dbReference>
<dbReference type="PANTHER" id="PTHR43790">
    <property type="entry name" value="CARBOHYDRATE TRANSPORT ATP-BINDING PROTEIN MG119-RELATED"/>
    <property type="match status" value="1"/>
</dbReference>
<keyword evidence="3" id="KW-0997">Cell inner membrane</keyword>
<feature type="domain" description="ABC transporter" evidence="10">
    <location>
        <begin position="10"/>
        <end position="244"/>
    </location>
</feature>
<dbReference type="Gene3D" id="3.40.50.300">
    <property type="entry name" value="P-loop containing nucleotide triphosphate hydrolases"/>
    <property type="match status" value="2"/>
</dbReference>
<evidence type="ECO:0000259" key="10">
    <source>
        <dbReference type="PROSITE" id="PS50893"/>
    </source>
</evidence>
<dbReference type="RefSeq" id="WP_097189565.1">
    <property type="nucleotide sequence ID" value="NZ_OCSU01000001.1"/>
</dbReference>
<evidence type="ECO:0000256" key="1">
    <source>
        <dbReference type="ARBA" id="ARBA00022448"/>
    </source>
</evidence>
<keyword evidence="9" id="KW-0472">Membrane</keyword>
<keyword evidence="5" id="KW-0677">Repeat</keyword>
<proteinExistence type="predicted"/>
<dbReference type="Proteomes" id="UP000219522">
    <property type="component" value="Unassembled WGS sequence"/>
</dbReference>
<dbReference type="CDD" id="cd03216">
    <property type="entry name" value="ABC_Carb_Monos_I"/>
    <property type="match status" value="1"/>
</dbReference>
<evidence type="ECO:0000256" key="4">
    <source>
        <dbReference type="ARBA" id="ARBA00022597"/>
    </source>
</evidence>
<dbReference type="PROSITE" id="PS00211">
    <property type="entry name" value="ABC_TRANSPORTER_1"/>
    <property type="match status" value="1"/>
</dbReference>
<dbReference type="SMART" id="SM00382">
    <property type="entry name" value="AAA"/>
    <property type="match status" value="2"/>
</dbReference>
<evidence type="ECO:0000256" key="3">
    <source>
        <dbReference type="ARBA" id="ARBA00022519"/>
    </source>
</evidence>
<name>A0A7Z7N0R1_9BURK</name>
<evidence type="ECO:0000313" key="11">
    <source>
        <dbReference type="EMBL" id="SOE46613.1"/>
    </source>
</evidence>
<reference evidence="11 12" key="1">
    <citation type="submission" date="2017-09" db="EMBL/GenBank/DDBJ databases">
        <authorList>
            <person name="Varghese N."/>
            <person name="Submissions S."/>
        </authorList>
    </citation>
    <scope>NUCLEOTIDE SEQUENCE [LARGE SCALE GENOMIC DNA]</scope>
    <source>
        <strain evidence="11 12">OK806</strain>
    </source>
</reference>
<protein>
    <submittedName>
        <fullName evidence="11">Ribose transport system ATP-binding protein</fullName>
    </submittedName>
</protein>
<evidence type="ECO:0000256" key="8">
    <source>
        <dbReference type="ARBA" id="ARBA00022967"/>
    </source>
</evidence>
<keyword evidence="2" id="KW-1003">Cell membrane</keyword>
<dbReference type="AlphaFoldDB" id="A0A7Z7N0R1"/>
<dbReference type="InterPro" id="IPR003439">
    <property type="entry name" value="ABC_transporter-like_ATP-bd"/>
</dbReference>
<keyword evidence="12" id="KW-1185">Reference proteome</keyword>
<evidence type="ECO:0000313" key="12">
    <source>
        <dbReference type="Proteomes" id="UP000219522"/>
    </source>
</evidence>
<dbReference type="CDD" id="cd03215">
    <property type="entry name" value="ABC_Carb_Monos_II"/>
    <property type="match status" value="1"/>
</dbReference>
<feature type="domain" description="ABC transporter" evidence="10">
    <location>
        <begin position="254"/>
        <end position="501"/>
    </location>
</feature>
<organism evidence="11 12">
    <name type="scientific">Caballeronia arationis</name>
    <dbReference type="NCBI Taxonomy" id="1777142"/>
    <lineage>
        <taxon>Bacteria</taxon>
        <taxon>Pseudomonadati</taxon>
        <taxon>Pseudomonadota</taxon>
        <taxon>Betaproteobacteria</taxon>
        <taxon>Burkholderiales</taxon>
        <taxon>Burkholderiaceae</taxon>
        <taxon>Caballeronia</taxon>
    </lineage>
</organism>
<evidence type="ECO:0000256" key="7">
    <source>
        <dbReference type="ARBA" id="ARBA00022840"/>
    </source>
</evidence>
<keyword evidence="4" id="KW-0762">Sugar transport</keyword>
<accession>A0A7Z7N0R1</accession>
<keyword evidence="7 11" id="KW-0067">ATP-binding</keyword>